<dbReference type="Proteomes" id="UP000523000">
    <property type="component" value="Unassembled WGS sequence"/>
</dbReference>
<evidence type="ECO:0000256" key="1">
    <source>
        <dbReference type="SAM" id="MobiDB-lite"/>
    </source>
</evidence>
<sequence>MAGIPIISTCPTRCSRLRPSSARCAADEGAELAVWLLAEGGRIAEALGDGGFRVEVGDWVGGAFSPLGVELGEEAGVPVGGGVGVAQALSIPTTNVVAMSPTVPALQDGRICLLLLLLPDAAHSGVFLPQPCTPGPPRKYRSKGTCHGISTKSADQTGQVPAS</sequence>
<organism evidence="2 3">
    <name type="scientific">Paeniglutamicibacter cryotolerans</name>
    <dbReference type="NCBI Taxonomy" id="670079"/>
    <lineage>
        <taxon>Bacteria</taxon>
        <taxon>Bacillati</taxon>
        <taxon>Actinomycetota</taxon>
        <taxon>Actinomycetes</taxon>
        <taxon>Micrococcales</taxon>
        <taxon>Micrococcaceae</taxon>
        <taxon>Paeniglutamicibacter</taxon>
    </lineage>
</organism>
<comment type="caution">
    <text evidence="2">The sequence shown here is derived from an EMBL/GenBank/DDBJ whole genome shotgun (WGS) entry which is preliminary data.</text>
</comment>
<feature type="compositionally biased region" description="Polar residues" evidence="1">
    <location>
        <begin position="148"/>
        <end position="163"/>
    </location>
</feature>
<accession>A0A839QG21</accession>
<evidence type="ECO:0000313" key="2">
    <source>
        <dbReference type="EMBL" id="MBB2995258.1"/>
    </source>
</evidence>
<reference evidence="2 3" key="1">
    <citation type="submission" date="2020-08" db="EMBL/GenBank/DDBJ databases">
        <title>Sequencing the genomes of 1000 actinobacteria strains.</title>
        <authorList>
            <person name="Klenk H.-P."/>
        </authorList>
    </citation>
    <scope>NUCLEOTIDE SEQUENCE [LARGE SCALE GENOMIC DNA]</scope>
    <source>
        <strain evidence="2 3">DSM 22826</strain>
    </source>
</reference>
<evidence type="ECO:0000313" key="3">
    <source>
        <dbReference type="Proteomes" id="UP000523000"/>
    </source>
</evidence>
<gene>
    <name evidence="2" type="ORF">E9229_001449</name>
</gene>
<feature type="region of interest" description="Disordered" evidence="1">
    <location>
        <begin position="129"/>
        <end position="163"/>
    </location>
</feature>
<proteinExistence type="predicted"/>
<name>A0A839QG21_9MICC</name>
<keyword evidence="3" id="KW-1185">Reference proteome</keyword>
<protein>
    <submittedName>
        <fullName evidence="2">Uncharacterized protein</fullName>
    </submittedName>
</protein>
<dbReference type="EMBL" id="JACHVS010000001">
    <property type="protein sequence ID" value="MBB2995258.1"/>
    <property type="molecule type" value="Genomic_DNA"/>
</dbReference>
<dbReference type="AlphaFoldDB" id="A0A839QG21"/>